<protein>
    <submittedName>
        <fullName evidence="4">PAP_fibrillin</fullName>
    </submittedName>
</protein>
<dbReference type="GO" id="GO:0009536">
    <property type="term" value="C:plastid"/>
    <property type="evidence" value="ECO:0007669"/>
    <property type="project" value="UniProtKB-SubCell"/>
</dbReference>
<comment type="caution">
    <text evidence="4">The sequence shown here is derived from an EMBL/GenBank/DDBJ whole genome shotgun (WGS) entry which is preliminary data.</text>
</comment>
<accession>A0A9N8ETI6</accession>
<dbReference type="Pfam" id="PF04755">
    <property type="entry name" value="PAP_fibrillin"/>
    <property type="match status" value="1"/>
</dbReference>
<feature type="domain" description="Plastid lipid-associated protein/fibrillin conserved" evidence="3">
    <location>
        <begin position="250"/>
        <end position="292"/>
    </location>
</feature>
<sequence>MPEPTATQLPFEPMANHFVSTSEITVDGIETKLQAAKNKLKAALQQHHGSTKNPDVMAAVDELVAMNPTKNAVASPLLLGEFIAHTSPDFPGRIKPAAGQETVVQYTMGRLSFGIFQPHHLVCTIRSVRNSILECEEEDLQVDGQKTFVYPIQIDLTIHTPKGDLPATMCHSALCYVLPDHENRLGVTFRGGSLTPTYEVRSDPKRMAVWEEVFDSAYSKAEQERSLMASVLQYIFKAVFQLSTPTDEDAKNDKQHAVKFDMKRSPRGYLDVLYLDEDIRVTRGNRGTIIVVERVPSSTKRVFRQAPALN</sequence>
<evidence type="ECO:0000259" key="3">
    <source>
        <dbReference type="Pfam" id="PF04755"/>
    </source>
</evidence>
<proteinExistence type="predicted"/>
<dbReference type="Proteomes" id="UP001153069">
    <property type="component" value="Unassembled WGS sequence"/>
</dbReference>
<keyword evidence="5" id="KW-1185">Reference proteome</keyword>
<evidence type="ECO:0000313" key="5">
    <source>
        <dbReference type="Proteomes" id="UP001153069"/>
    </source>
</evidence>
<dbReference type="AlphaFoldDB" id="A0A9N8ETI6"/>
<evidence type="ECO:0000313" key="4">
    <source>
        <dbReference type="EMBL" id="CAB9525759.1"/>
    </source>
</evidence>
<reference evidence="4" key="1">
    <citation type="submission" date="2020-06" db="EMBL/GenBank/DDBJ databases">
        <authorList>
            <consortium name="Plant Systems Biology data submission"/>
        </authorList>
    </citation>
    <scope>NUCLEOTIDE SEQUENCE</scope>
    <source>
        <strain evidence="4">D6</strain>
    </source>
</reference>
<organism evidence="4 5">
    <name type="scientific">Seminavis robusta</name>
    <dbReference type="NCBI Taxonomy" id="568900"/>
    <lineage>
        <taxon>Eukaryota</taxon>
        <taxon>Sar</taxon>
        <taxon>Stramenopiles</taxon>
        <taxon>Ochrophyta</taxon>
        <taxon>Bacillariophyta</taxon>
        <taxon>Bacillariophyceae</taxon>
        <taxon>Bacillariophycidae</taxon>
        <taxon>Naviculales</taxon>
        <taxon>Naviculaceae</taxon>
        <taxon>Seminavis</taxon>
    </lineage>
</organism>
<dbReference type="EMBL" id="CAICTM010001720">
    <property type="protein sequence ID" value="CAB9525759.1"/>
    <property type="molecule type" value="Genomic_DNA"/>
</dbReference>
<name>A0A9N8ETI6_9STRA</name>
<evidence type="ECO:0000256" key="1">
    <source>
        <dbReference type="ARBA" id="ARBA00004474"/>
    </source>
</evidence>
<evidence type="ECO:0000256" key="2">
    <source>
        <dbReference type="ARBA" id="ARBA00022640"/>
    </source>
</evidence>
<gene>
    <name evidence="4" type="ORF">SEMRO_1722_G293590.1</name>
</gene>
<dbReference type="InterPro" id="IPR006843">
    <property type="entry name" value="PAP/fibrillin_dom"/>
</dbReference>
<keyword evidence="2" id="KW-0934">Plastid</keyword>
<comment type="subcellular location">
    <subcellularLocation>
        <location evidence="1">Plastid</location>
    </subcellularLocation>
</comment>
<dbReference type="OrthoDB" id="189024at2759"/>